<dbReference type="GO" id="GO:0004252">
    <property type="term" value="F:serine-type endopeptidase activity"/>
    <property type="evidence" value="ECO:0007669"/>
    <property type="project" value="UniProtKB-UniRule"/>
</dbReference>
<evidence type="ECO:0000256" key="6">
    <source>
        <dbReference type="ARBA" id="ARBA00022723"/>
    </source>
</evidence>
<feature type="signal peptide" evidence="13">
    <location>
        <begin position="1"/>
        <end position="20"/>
    </location>
</feature>
<evidence type="ECO:0000256" key="2">
    <source>
        <dbReference type="ARBA" id="ARBA00002451"/>
    </source>
</evidence>
<dbReference type="InterPro" id="IPR015366">
    <property type="entry name" value="S53_propep"/>
</dbReference>
<dbReference type="GO" id="GO:0005576">
    <property type="term" value="C:extracellular region"/>
    <property type="evidence" value="ECO:0007669"/>
    <property type="project" value="UniProtKB-SubCell"/>
</dbReference>
<dbReference type="SMART" id="SM00944">
    <property type="entry name" value="Pro-kuma_activ"/>
    <property type="match status" value="1"/>
</dbReference>
<evidence type="ECO:0000313" key="15">
    <source>
        <dbReference type="EMBL" id="KIH92658.1"/>
    </source>
</evidence>
<reference evidence="15 16" key="1">
    <citation type="journal article" date="2014" name="BMC Genomics">
        <title>Comparative genomics of the major fungal agents of human and animal Sporotrichosis: Sporothrix schenckii and Sporothrix brasiliensis.</title>
        <authorList>
            <person name="Teixeira M.M."/>
            <person name="de Almeida L.G."/>
            <person name="Kubitschek-Barreira P."/>
            <person name="Alves F.L."/>
            <person name="Kioshima E.S."/>
            <person name="Abadio A.K."/>
            <person name="Fernandes L."/>
            <person name="Derengowski L.S."/>
            <person name="Ferreira K.S."/>
            <person name="Souza R.C."/>
            <person name="Ruiz J.C."/>
            <person name="de Andrade N.C."/>
            <person name="Paes H.C."/>
            <person name="Nicola A.M."/>
            <person name="Albuquerque P."/>
            <person name="Gerber A.L."/>
            <person name="Martins V.P."/>
            <person name="Peconick L.D."/>
            <person name="Neto A.V."/>
            <person name="Chaucanez C.B."/>
            <person name="Silva P.A."/>
            <person name="Cunha O.L."/>
            <person name="de Oliveira F.F."/>
            <person name="dos Santos T.C."/>
            <person name="Barros A.L."/>
            <person name="Soares M.A."/>
            <person name="de Oliveira L.M."/>
            <person name="Marini M.M."/>
            <person name="Villalobos-Duno H."/>
            <person name="Cunha M.M."/>
            <person name="de Hoog S."/>
            <person name="da Silveira J.F."/>
            <person name="Henrissat B."/>
            <person name="Nino-Vega G.A."/>
            <person name="Cisalpino P.S."/>
            <person name="Mora-Montes H.M."/>
            <person name="Almeida S.R."/>
            <person name="Stajich J.E."/>
            <person name="Lopes-Bezerra L.M."/>
            <person name="Vasconcelos A.T."/>
            <person name="Felipe M.S."/>
        </authorList>
    </citation>
    <scope>NUCLEOTIDE SEQUENCE [LARGE SCALE GENOMIC DNA]</scope>
    <source>
        <strain evidence="15 16">5110</strain>
    </source>
</reference>
<evidence type="ECO:0000256" key="12">
    <source>
        <dbReference type="SAM" id="MobiDB-lite"/>
    </source>
</evidence>
<proteinExistence type="predicted"/>
<dbReference type="PROSITE" id="PS51695">
    <property type="entry name" value="SEDOLISIN"/>
    <property type="match status" value="1"/>
</dbReference>
<evidence type="ECO:0000256" key="11">
    <source>
        <dbReference type="PROSITE-ProRule" id="PRU01032"/>
    </source>
</evidence>
<evidence type="ECO:0000256" key="13">
    <source>
        <dbReference type="SAM" id="SignalP"/>
    </source>
</evidence>
<evidence type="ECO:0000259" key="14">
    <source>
        <dbReference type="PROSITE" id="PS51695"/>
    </source>
</evidence>
<feature type="binding site" evidence="11">
    <location>
        <position position="768"/>
    </location>
    <ligand>
        <name>Ca(2+)</name>
        <dbReference type="ChEBI" id="CHEBI:29108"/>
    </ligand>
</feature>
<evidence type="ECO:0000256" key="4">
    <source>
        <dbReference type="ARBA" id="ARBA00012462"/>
    </source>
</evidence>
<sequence length="789" mass="83439">MRVSLLAALVGSLLTPFARGRATVVLEHKQTLPDGWRIEADAPLQETLSVSIALAQPKLGELEAYMLQQIGRPTSSSTHLSLAQLAAYQAPHKDAVNHVLGWLADSGVNDTTVEGAWVRFNATVDTIQVLFEADISYYAYRNSTTPVLRAQSYSIPKALADYVDFVFPLAQFMPPADARRLPMTRLAQDARPGKRLTRMERRQAKGPGSGGGGGPGNNGGSGPGGAPGGGNAGGPWGGRGNPGWDGPGPGLGHWNGTYPLWSPFMACIPNLVTPACIRQMYNWSLPGHPGPTKFNFTIPPAPWIIPTTRSIPAPTGRFVRAARTAASGVSPDSETTTSALNIGVSLEPGKPVPFDPFQLSSKTVTSAFIQSSSPTKPPTTFSPTSTPSTSTPSPTSTPSTSSTSDARSLVRFGIAGFLSEYVNHQDVAEFLQFSSPSIGFPGPGNPVYNFTTVNVNNGANIQMPRFLAGMEASLDVEYAMALGYPSQITFYSTGGVADKINPAGSRRDPRHSNNEPYLDLLEFLITQPADTIPHVLSISYSDDEQTVPQPYATRVCQLFMQLAARGTTVLVATGDGGSHGISDSCIHGDGSNKHPLQPTFPASCPWVTAVGSTEIGIWGPGTVPPAIGAEYSSGGFSNYFPRPAWQNDTVNTYLGRFGDSKAGLFNRYGRGVPDISVIGSNFAVTWGGVPSMATGTSASTPVVAAMVALANDRRLKAGKSALGWLNGALYSPRVQSILEDVTFGISKGCMPFNRTVWPTGWPAATGWDAVTGLGVPNDFDKFSAALLEV</sequence>
<dbReference type="InterPro" id="IPR030400">
    <property type="entry name" value="Sedolisin_dom"/>
</dbReference>
<keyword evidence="9 11" id="KW-0106">Calcium</keyword>
<dbReference type="PANTHER" id="PTHR14218">
    <property type="entry name" value="PROTEASE S8 TRIPEPTIDYL PEPTIDASE I CLN2"/>
    <property type="match status" value="1"/>
</dbReference>
<evidence type="ECO:0000256" key="10">
    <source>
        <dbReference type="ARBA" id="ARBA00023145"/>
    </source>
</evidence>
<keyword evidence="5 11" id="KW-0645">Protease</keyword>
<protein>
    <recommendedName>
        <fullName evidence="4">tripeptidyl-peptidase II</fullName>
        <ecNumber evidence="4">3.4.14.10</ecNumber>
    </recommendedName>
</protein>
<gene>
    <name evidence="15" type="ORF">SPBR_09113</name>
</gene>
<dbReference type="GeneID" id="63682160"/>
<dbReference type="SUPFAM" id="SSF54897">
    <property type="entry name" value="Protease propeptides/inhibitors"/>
    <property type="match status" value="1"/>
</dbReference>
<comment type="cofactor">
    <cofactor evidence="11">
        <name>Ca(2+)</name>
        <dbReference type="ChEBI" id="CHEBI:29108"/>
    </cofactor>
    <text evidence="11">Binds 1 Ca(2+) ion per subunit.</text>
</comment>
<dbReference type="Proteomes" id="UP000031575">
    <property type="component" value="Unassembled WGS sequence"/>
</dbReference>
<comment type="catalytic activity">
    <reaction evidence="1">
        <text>Release of an N-terminal tripeptide from a polypeptide.</text>
        <dbReference type="EC" id="3.4.14.10"/>
    </reaction>
</comment>
<comment type="subcellular location">
    <subcellularLocation>
        <location evidence="3">Secreted</location>
        <location evidence="3">Extracellular space</location>
    </subcellularLocation>
</comment>
<feature type="compositionally biased region" description="Gly residues" evidence="12">
    <location>
        <begin position="207"/>
        <end position="248"/>
    </location>
</feature>
<evidence type="ECO:0000256" key="9">
    <source>
        <dbReference type="ARBA" id="ARBA00022837"/>
    </source>
</evidence>
<keyword evidence="10" id="KW-0865">Zymogen</keyword>
<dbReference type="PANTHER" id="PTHR14218:SF15">
    <property type="entry name" value="TRIPEPTIDYL-PEPTIDASE 1"/>
    <property type="match status" value="1"/>
</dbReference>
<dbReference type="AlphaFoldDB" id="A0A0C2FNS5"/>
<feature type="region of interest" description="Disordered" evidence="12">
    <location>
        <begin position="185"/>
        <end position="248"/>
    </location>
</feature>
<dbReference type="VEuPathDB" id="FungiDB:SPBR_09113"/>
<evidence type="ECO:0000313" key="16">
    <source>
        <dbReference type="Proteomes" id="UP000031575"/>
    </source>
</evidence>
<dbReference type="Pfam" id="PF09286">
    <property type="entry name" value="Pro-kuma_activ"/>
    <property type="match status" value="1"/>
</dbReference>
<dbReference type="EC" id="3.4.14.10" evidence="4"/>
<dbReference type="GO" id="GO:0006508">
    <property type="term" value="P:proteolysis"/>
    <property type="evidence" value="ECO:0007669"/>
    <property type="project" value="UniProtKB-KW"/>
</dbReference>
<dbReference type="GO" id="GO:0046872">
    <property type="term" value="F:metal ion binding"/>
    <property type="evidence" value="ECO:0007669"/>
    <property type="project" value="UniProtKB-UniRule"/>
</dbReference>
<dbReference type="CDD" id="cd11377">
    <property type="entry name" value="Pro-peptidase_S53"/>
    <property type="match status" value="1"/>
</dbReference>
<dbReference type="InterPro" id="IPR000209">
    <property type="entry name" value="Peptidase_S8/S53_dom"/>
</dbReference>
<dbReference type="MEROPS" id="S53.010"/>
<dbReference type="Gene3D" id="3.40.50.200">
    <property type="entry name" value="Peptidase S8/S53 domain"/>
    <property type="match status" value="1"/>
</dbReference>
<dbReference type="InterPro" id="IPR050819">
    <property type="entry name" value="Tripeptidyl-peptidase_I"/>
</dbReference>
<keyword evidence="13" id="KW-0732">Signal</keyword>
<feature type="active site" description="Charge relay system" evidence="11">
    <location>
        <position position="471"/>
    </location>
</feature>
<feature type="active site" description="Charge relay system" evidence="11">
    <location>
        <position position="475"/>
    </location>
</feature>
<feature type="binding site" evidence="11">
    <location>
        <position position="740"/>
    </location>
    <ligand>
        <name>Ca(2+)</name>
        <dbReference type="ChEBI" id="CHEBI:29108"/>
    </ligand>
</feature>
<feature type="region of interest" description="Disordered" evidence="12">
    <location>
        <begin position="368"/>
        <end position="405"/>
    </location>
</feature>
<keyword evidence="16" id="KW-1185">Reference proteome</keyword>
<dbReference type="SUPFAM" id="SSF52743">
    <property type="entry name" value="Subtilisin-like"/>
    <property type="match status" value="1"/>
</dbReference>
<evidence type="ECO:0000256" key="5">
    <source>
        <dbReference type="ARBA" id="ARBA00022670"/>
    </source>
</evidence>
<accession>A0A0C2FNS5</accession>
<feature type="chain" id="PRO_5002148609" description="tripeptidyl-peptidase II" evidence="13">
    <location>
        <begin position="21"/>
        <end position="789"/>
    </location>
</feature>
<evidence type="ECO:0000256" key="7">
    <source>
        <dbReference type="ARBA" id="ARBA00022801"/>
    </source>
</evidence>
<dbReference type="GO" id="GO:0008240">
    <property type="term" value="F:tripeptidyl-peptidase activity"/>
    <property type="evidence" value="ECO:0007669"/>
    <property type="project" value="UniProtKB-EC"/>
</dbReference>
<feature type="binding site" evidence="11">
    <location>
        <position position="741"/>
    </location>
    <ligand>
        <name>Ca(2+)</name>
        <dbReference type="ChEBI" id="CHEBI:29108"/>
    </ligand>
</feature>
<evidence type="ECO:0000256" key="1">
    <source>
        <dbReference type="ARBA" id="ARBA00001910"/>
    </source>
</evidence>
<dbReference type="Pfam" id="PF00082">
    <property type="entry name" value="Peptidase_S8"/>
    <property type="match status" value="1"/>
</dbReference>
<name>A0A0C2FNS5_9PEZI</name>
<keyword evidence="6 11" id="KW-0479">Metal-binding</keyword>
<feature type="active site" description="Charge relay system" evidence="11">
    <location>
        <position position="697"/>
    </location>
</feature>
<dbReference type="CDD" id="cd04056">
    <property type="entry name" value="Peptidases_S53"/>
    <property type="match status" value="1"/>
</dbReference>
<dbReference type="RefSeq" id="XP_040620668.1">
    <property type="nucleotide sequence ID" value="XM_040767239.1"/>
</dbReference>
<dbReference type="InterPro" id="IPR023828">
    <property type="entry name" value="Peptidase_S8_Ser-AS"/>
</dbReference>
<organism evidence="15 16">
    <name type="scientific">Sporothrix brasiliensis 5110</name>
    <dbReference type="NCBI Taxonomy" id="1398154"/>
    <lineage>
        <taxon>Eukaryota</taxon>
        <taxon>Fungi</taxon>
        <taxon>Dikarya</taxon>
        <taxon>Ascomycota</taxon>
        <taxon>Pezizomycotina</taxon>
        <taxon>Sordariomycetes</taxon>
        <taxon>Sordariomycetidae</taxon>
        <taxon>Ophiostomatales</taxon>
        <taxon>Ophiostomataceae</taxon>
        <taxon>Sporothrix</taxon>
    </lineage>
</organism>
<feature type="compositionally biased region" description="Low complexity" evidence="12">
    <location>
        <begin position="371"/>
        <end position="404"/>
    </location>
</feature>
<dbReference type="InterPro" id="IPR036852">
    <property type="entry name" value="Peptidase_S8/S53_dom_sf"/>
</dbReference>
<evidence type="ECO:0000256" key="8">
    <source>
        <dbReference type="ARBA" id="ARBA00022825"/>
    </source>
</evidence>
<feature type="domain" description="Peptidase S53" evidence="14">
    <location>
        <begin position="384"/>
        <end position="788"/>
    </location>
</feature>
<dbReference type="PROSITE" id="PS00138">
    <property type="entry name" value="SUBTILASE_SER"/>
    <property type="match status" value="1"/>
</dbReference>
<comment type="function">
    <text evidence="2">Secreted tripeptidyl-peptidase which degrades proteins at acidic pHs and is involved in virulence.</text>
</comment>
<dbReference type="OrthoDB" id="2919105at2759"/>
<keyword evidence="7 11" id="KW-0378">Hydrolase</keyword>
<dbReference type="EMBL" id="AWTV01000006">
    <property type="protein sequence ID" value="KIH92658.1"/>
    <property type="molecule type" value="Genomic_DNA"/>
</dbReference>
<feature type="binding site" evidence="11">
    <location>
        <position position="766"/>
    </location>
    <ligand>
        <name>Ca(2+)</name>
        <dbReference type="ChEBI" id="CHEBI:29108"/>
    </ligand>
</feature>
<comment type="caution">
    <text evidence="15">The sequence shown here is derived from an EMBL/GenBank/DDBJ whole genome shotgun (WGS) entry which is preliminary data.</text>
</comment>
<dbReference type="HOGENOM" id="CLU_013783_3_2_1"/>
<keyword evidence="8 11" id="KW-0720">Serine protease</keyword>
<evidence type="ECO:0000256" key="3">
    <source>
        <dbReference type="ARBA" id="ARBA00004239"/>
    </source>
</evidence>